<dbReference type="EMBL" id="FMZW01000071">
    <property type="protein sequence ID" value="SDF74435.1"/>
    <property type="molecule type" value="Genomic_DNA"/>
</dbReference>
<dbReference type="Proteomes" id="UP000199245">
    <property type="component" value="Unassembled WGS sequence"/>
</dbReference>
<evidence type="ECO:0000313" key="3">
    <source>
        <dbReference type="Proteomes" id="UP000199245"/>
    </source>
</evidence>
<evidence type="ECO:0000256" key="1">
    <source>
        <dbReference type="SAM" id="MobiDB-lite"/>
    </source>
</evidence>
<feature type="compositionally biased region" description="Basic and acidic residues" evidence="1">
    <location>
        <begin position="7"/>
        <end position="27"/>
    </location>
</feature>
<evidence type="ECO:0000313" key="2">
    <source>
        <dbReference type="EMBL" id="SDF74435.1"/>
    </source>
</evidence>
<gene>
    <name evidence="2" type="ORF">SAMN05216337_10717</name>
</gene>
<reference evidence="2 3" key="1">
    <citation type="submission" date="2016-10" db="EMBL/GenBank/DDBJ databases">
        <authorList>
            <person name="de Groot N.N."/>
        </authorList>
    </citation>
    <scope>NUCLEOTIDE SEQUENCE [LARGE SCALE GENOMIC DNA]</scope>
    <source>
        <strain evidence="2 3">R5</strain>
    </source>
</reference>
<protein>
    <submittedName>
        <fullName evidence="2">Uncharacterized protein</fullName>
    </submittedName>
</protein>
<name>A0A1G7NJZ3_9BRAD</name>
<proteinExistence type="predicted"/>
<sequence length="175" mass="19087">MTGSSPERPESVDRPQDELPGCKHDNQPGRNRIAVIEDVTLGAAPPETLVFHLNTAGGYHLELDFETMLRALMFAQHKGIIPALPAAWLDQARMLYRYAVGDEAAESSATETDLTGLIECRDGDTDLLVSPGTLLQCLQIGVTEGRLPPLDPDWVARAIPPWLVVPPCAPDPERK</sequence>
<accession>A0A1G7NJZ3</accession>
<dbReference type="AlphaFoldDB" id="A0A1G7NJZ3"/>
<dbReference type="RefSeq" id="WP_143029815.1">
    <property type="nucleotide sequence ID" value="NZ_FMZW01000071.1"/>
</dbReference>
<feature type="region of interest" description="Disordered" evidence="1">
    <location>
        <begin position="1"/>
        <end position="29"/>
    </location>
</feature>
<organism evidence="2 3">
    <name type="scientific">Bradyrhizobium brasilense</name>
    <dbReference type="NCBI Taxonomy" id="1419277"/>
    <lineage>
        <taxon>Bacteria</taxon>
        <taxon>Pseudomonadati</taxon>
        <taxon>Pseudomonadota</taxon>
        <taxon>Alphaproteobacteria</taxon>
        <taxon>Hyphomicrobiales</taxon>
        <taxon>Nitrobacteraceae</taxon>
        <taxon>Bradyrhizobium</taxon>
    </lineage>
</organism>